<keyword evidence="9" id="KW-0807">Transducer</keyword>
<feature type="transmembrane region" description="Helical" evidence="10">
    <location>
        <begin position="31"/>
        <end position="52"/>
    </location>
</feature>
<evidence type="ECO:0008006" key="13">
    <source>
        <dbReference type="Google" id="ProtNLM"/>
    </source>
</evidence>
<evidence type="ECO:0000256" key="6">
    <source>
        <dbReference type="ARBA" id="ARBA00022989"/>
    </source>
</evidence>
<feature type="transmembrane region" description="Helical" evidence="10">
    <location>
        <begin position="409"/>
        <end position="429"/>
    </location>
</feature>
<dbReference type="GO" id="GO:0005886">
    <property type="term" value="C:plasma membrane"/>
    <property type="evidence" value="ECO:0007669"/>
    <property type="project" value="UniProtKB-SubCell"/>
</dbReference>
<dbReference type="Proteomes" id="UP000719412">
    <property type="component" value="Unassembled WGS sequence"/>
</dbReference>
<dbReference type="EMBL" id="JABDTM020017705">
    <property type="protein sequence ID" value="KAH0818428.1"/>
    <property type="molecule type" value="Genomic_DNA"/>
</dbReference>
<proteinExistence type="predicted"/>
<dbReference type="InterPro" id="IPR004117">
    <property type="entry name" value="7tm6_olfct_rcpt"/>
</dbReference>
<evidence type="ECO:0000313" key="11">
    <source>
        <dbReference type="EMBL" id="KAH0818428.1"/>
    </source>
</evidence>
<feature type="transmembrane region" description="Helical" evidence="10">
    <location>
        <begin position="262"/>
        <end position="280"/>
    </location>
</feature>
<feature type="transmembrane region" description="Helical" evidence="10">
    <location>
        <begin position="348"/>
        <end position="369"/>
    </location>
</feature>
<keyword evidence="6 10" id="KW-1133">Transmembrane helix</keyword>
<feature type="transmembrane region" description="Helical" evidence="10">
    <location>
        <begin position="449"/>
        <end position="472"/>
    </location>
</feature>
<keyword evidence="4 10" id="KW-0812">Transmembrane</keyword>
<reference evidence="11" key="2">
    <citation type="submission" date="2021-08" db="EMBL/GenBank/DDBJ databases">
        <authorList>
            <person name="Eriksson T."/>
        </authorList>
    </citation>
    <scope>NUCLEOTIDE SEQUENCE</scope>
    <source>
        <strain evidence="11">Stoneville</strain>
        <tissue evidence="11">Whole head</tissue>
    </source>
</reference>
<feature type="transmembrane region" description="Helical" evidence="10">
    <location>
        <begin position="186"/>
        <end position="208"/>
    </location>
</feature>
<feature type="transmembrane region" description="Helical" evidence="10">
    <location>
        <begin position="315"/>
        <end position="342"/>
    </location>
</feature>
<dbReference type="AlphaFoldDB" id="A0A8J6HQF1"/>
<evidence type="ECO:0000256" key="4">
    <source>
        <dbReference type="ARBA" id="ARBA00022692"/>
    </source>
</evidence>
<protein>
    <recommendedName>
        <fullName evidence="13">Odorant receptor</fullName>
    </recommendedName>
</protein>
<organism evidence="11 12">
    <name type="scientific">Tenebrio molitor</name>
    <name type="common">Yellow mealworm beetle</name>
    <dbReference type="NCBI Taxonomy" id="7067"/>
    <lineage>
        <taxon>Eukaryota</taxon>
        <taxon>Metazoa</taxon>
        <taxon>Ecdysozoa</taxon>
        <taxon>Arthropoda</taxon>
        <taxon>Hexapoda</taxon>
        <taxon>Insecta</taxon>
        <taxon>Pterygota</taxon>
        <taxon>Neoptera</taxon>
        <taxon>Endopterygota</taxon>
        <taxon>Coleoptera</taxon>
        <taxon>Polyphaga</taxon>
        <taxon>Cucujiformia</taxon>
        <taxon>Tenebrionidae</taxon>
        <taxon>Tenebrio</taxon>
    </lineage>
</organism>
<keyword evidence="3" id="KW-0716">Sensory transduction</keyword>
<evidence type="ECO:0000256" key="1">
    <source>
        <dbReference type="ARBA" id="ARBA00004651"/>
    </source>
</evidence>
<feature type="transmembrane region" description="Helical" evidence="10">
    <location>
        <begin position="127"/>
        <end position="147"/>
    </location>
</feature>
<dbReference type="GO" id="GO:0007165">
    <property type="term" value="P:signal transduction"/>
    <property type="evidence" value="ECO:0007669"/>
    <property type="project" value="UniProtKB-KW"/>
</dbReference>
<evidence type="ECO:0000256" key="3">
    <source>
        <dbReference type="ARBA" id="ARBA00022606"/>
    </source>
</evidence>
<name>A0A8J6HQF1_TENMO</name>
<dbReference type="PANTHER" id="PTHR21137">
    <property type="entry name" value="ODORANT RECEPTOR"/>
    <property type="match status" value="1"/>
</dbReference>
<dbReference type="GO" id="GO:0004984">
    <property type="term" value="F:olfactory receptor activity"/>
    <property type="evidence" value="ECO:0007669"/>
    <property type="project" value="InterPro"/>
</dbReference>
<keyword evidence="12" id="KW-1185">Reference proteome</keyword>
<evidence type="ECO:0000256" key="5">
    <source>
        <dbReference type="ARBA" id="ARBA00022725"/>
    </source>
</evidence>
<keyword evidence="2" id="KW-1003">Cell membrane</keyword>
<comment type="caution">
    <text evidence="11">The sequence shown here is derived from an EMBL/GenBank/DDBJ whole genome shotgun (WGS) entry which is preliminary data.</text>
</comment>
<evidence type="ECO:0000256" key="8">
    <source>
        <dbReference type="ARBA" id="ARBA00023170"/>
    </source>
</evidence>
<evidence type="ECO:0000256" key="10">
    <source>
        <dbReference type="SAM" id="Phobius"/>
    </source>
</evidence>
<evidence type="ECO:0000256" key="7">
    <source>
        <dbReference type="ARBA" id="ARBA00023136"/>
    </source>
</evidence>
<gene>
    <name evidence="11" type="ORF">GEV33_004363</name>
</gene>
<keyword evidence="7 10" id="KW-0472">Membrane</keyword>
<keyword evidence="5" id="KW-0552">Olfaction</keyword>
<evidence type="ECO:0000256" key="9">
    <source>
        <dbReference type="ARBA" id="ARBA00023224"/>
    </source>
</evidence>
<dbReference type="GO" id="GO:0005549">
    <property type="term" value="F:odorant binding"/>
    <property type="evidence" value="ECO:0007669"/>
    <property type="project" value="InterPro"/>
</dbReference>
<dbReference type="PANTHER" id="PTHR21137:SF35">
    <property type="entry name" value="ODORANT RECEPTOR 19A-RELATED"/>
    <property type="match status" value="1"/>
</dbReference>
<dbReference type="Pfam" id="PF02949">
    <property type="entry name" value="7tm_6"/>
    <property type="match status" value="1"/>
</dbReference>
<evidence type="ECO:0000313" key="12">
    <source>
        <dbReference type="Proteomes" id="UP000719412"/>
    </source>
</evidence>
<keyword evidence="8" id="KW-0675">Receptor</keyword>
<accession>A0A8J6HQF1</accession>
<sequence>MELFNWRATFDTSLAALRLFGLWSQEDFYNLHLYFISIKFFIFIQLFNLFVIKMNLESLALEMIAIRNTYDFVRNVLKELVGTLNEDVFPRTQTGFAKSVLGIWRTSTGYGVAGLGCLVPLLEYHTVSLLFIIAANLYMGVLLTPFIKFKEVQYTILCEALRGYCHFEKEEVVSCWDIFNTLNDIVFVQFFANVLTNALALFSLSLIIPSSSASESLLLLLVVSEVQLKSSKIVNVVVESEWNFSLKVRNTLLIFNLRTQTVINAFDLFPLCFMVIIRVEMTRFDWISTIKVNIFMLRCVGLWPGRGETYQRDFYTFYAVFNAILIIGGHNFSQLANIFFVYSDLEALAATIFVMITNILATVKMYTFVLNMRIIKELLLVLDSFHFQPKSLEQVKLVQPTLQIWKKLYIVYSSVVGVNVLLWSIAPLLDEGQRLPFVAWYPFSTETSPNYQIIYIYQVVCIWYITIANLNLDCITYALMMYICAQCDILCDNLSLLGGTETDFSTTLRECIEHHNKIVQ</sequence>
<reference evidence="11" key="1">
    <citation type="journal article" date="2020" name="J Insects Food Feed">
        <title>The yellow mealworm (Tenebrio molitor) genome: a resource for the emerging insects as food and feed industry.</title>
        <authorList>
            <person name="Eriksson T."/>
            <person name="Andere A."/>
            <person name="Kelstrup H."/>
            <person name="Emery V."/>
            <person name="Picard C."/>
        </authorList>
    </citation>
    <scope>NUCLEOTIDE SEQUENCE</scope>
    <source>
        <strain evidence="11">Stoneville</strain>
        <tissue evidence="11">Whole head</tissue>
    </source>
</reference>
<comment type="subcellular location">
    <subcellularLocation>
        <location evidence="1">Cell membrane</location>
        <topology evidence="1">Multi-pass membrane protein</topology>
    </subcellularLocation>
</comment>
<evidence type="ECO:0000256" key="2">
    <source>
        <dbReference type="ARBA" id="ARBA00022475"/>
    </source>
</evidence>